<dbReference type="EMBL" id="WIXJ01000006">
    <property type="protein sequence ID" value="MQY52001.1"/>
    <property type="molecule type" value="Genomic_DNA"/>
</dbReference>
<protein>
    <submittedName>
        <fullName evidence="2">BolA/IbaG family iron-sulfur metabolism protein</fullName>
    </submittedName>
</protein>
<dbReference type="PIRSF" id="PIRSF003113">
    <property type="entry name" value="BolA"/>
    <property type="match status" value="1"/>
</dbReference>
<name>A0A6L5JY94_RHOTE</name>
<dbReference type="AlphaFoldDB" id="A0A6L5JY94"/>
<accession>A0A6L5JY94</accession>
<comment type="similarity">
    <text evidence="1">Belongs to the BolA/IbaG family.</text>
</comment>
<dbReference type="SUPFAM" id="SSF82657">
    <property type="entry name" value="BolA-like"/>
    <property type="match status" value="1"/>
</dbReference>
<dbReference type="PANTHER" id="PTHR46230:SF7">
    <property type="entry name" value="BOLA-LIKE PROTEIN 1"/>
    <property type="match status" value="1"/>
</dbReference>
<gene>
    <name evidence="2" type="ORF">GHK24_09450</name>
</gene>
<evidence type="ECO:0000256" key="1">
    <source>
        <dbReference type="RuleBase" id="RU003860"/>
    </source>
</evidence>
<evidence type="ECO:0000313" key="2">
    <source>
        <dbReference type="EMBL" id="MQY52001.1"/>
    </source>
</evidence>
<organism evidence="2 3">
    <name type="scientific">Rhodocyclus tenuis</name>
    <name type="common">Rhodospirillum tenue</name>
    <dbReference type="NCBI Taxonomy" id="1066"/>
    <lineage>
        <taxon>Bacteria</taxon>
        <taxon>Pseudomonadati</taxon>
        <taxon>Pseudomonadota</taxon>
        <taxon>Betaproteobacteria</taxon>
        <taxon>Rhodocyclales</taxon>
        <taxon>Rhodocyclaceae</taxon>
        <taxon>Rhodocyclus</taxon>
    </lineage>
</organism>
<reference evidence="2 3" key="1">
    <citation type="submission" date="2019-10" db="EMBL/GenBank/DDBJ databases">
        <title>Whole-genome sequence of the purple nonsulfur photosynthetic bacterium Rhodocyclus tenuis.</title>
        <authorList>
            <person name="Kyndt J.A."/>
            <person name="Meyer T.E."/>
        </authorList>
    </citation>
    <scope>NUCLEOTIDE SEQUENCE [LARGE SCALE GENOMIC DNA]</scope>
    <source>
        <strain evidence="2 3">DSM 110</strain>
    </source>
</reference>
<evidence type="ECO:0000313" key="3">
    <source>
        <dbReference type="Proteomes" id="UP000480275"/>
    </source>
</evidence>
<comment type="caution">
    <text evidence="2">The sequence shown here is derived from an EMBL/GenBank/DDBJ whole genome shotgun (WGS) entry which is preliminary data.</text>
</comment>
<proteinExistence type="inferred from homology"/>
<dbReference type="InterPro" id="IPR036065">
    <property type="entry name" value="BolA-like_sf"/>
</dbReference>
<dbReference type="OrthoDB" id="5296536at2"/>
<dbReference type="PANTHER" id="PTHR46230">
    <property type="match status" value="1"/>
</dbReference>
<sequence>MSTPTAGVEEQLRERLAHLSPRRLEIIDESAKHAGHAGARNGGGHYRLLIVADAFSGLTPLARHRLVMEAVDDLMRGAVHALSIKPLAPEDV</sequence>
<dbReference type="Gene3D" id="3.30.300.90">
    <property type="entry name" value="BolA-like"/>
    <property type="match status" value="1"/>
</dbReference>
<dbReference type="GO" id="GO:0016226">
    <property type="term" value="P:iron-sulfur cluster assembly"/>
    <property type="evidence" value="ECO:0007669"/>
    <property type="project" value="TreeGrafter"/>
</dbReference>
<dbReference type="Pfam" id="PF01722">
    <property type="entry name" value="BolA"/>
    <property type="match status" value="1"/>
</dbReference>
<dbReference type="Proteomes" id="UP000480275">
    <property type="component" value="Unassembled WGS sequence"/>
</dbReference>
<dbReference type="InterPro" id="IPR002634">
    <property type="entry name" value="BolA"/>
</dbReference>